<sequence length="680" mass="76339">MSSTFYDGKTPLAPNTTLVAVDKDKNSSYAFRWAVNHLDNPLVLAVHVKHKDNICSLRNDLVTVYEPDEDDVANVFGNLRGLCNRKAVQVKEAVIHESDVVRGIVEFASKNFIHTIVVGAPANKGAFSRILRGHQTDVPTALLKSAPDFSSVYVISKWKIVSVRSATRAIQHTLTPPRTPPRLWQSPPSTPTPSRIHHYPHSEPDMGGVRGIISFRDKPMSAGNSPLMGNTFEGTPPHLRHFSMDDCREISMDHNQTTNFSFSSEFSSASISSSTRDIDAEIRRLKQELQQTIDLYSTACKQAISAKKEAEMMRHLKMEGERRVEAIRMSQEAALAIAEREKARATAAWEMAEDAKKRAELETQRRRDAELKAAKEAEEKEMALTALAHTDMRCRRYTMEEIEAATEKFNPSRKIGEGGYGSVYKGDLENTPVAIKVLNPEAAQGRKQFQQEVEVLSCIRHPNMVLLLGACPESGCLVYEYMDNGTLEDRLFRKDNSPPMPWRLRFNIAADIATALLFLHQAKPEPIVHRDLKPANILLDRNYVTKIADIGLARLVPQSVVDNVTQYYMTSAAGTFCYIDPEYQQTGILTPKSDVYSLGVVLLQIITAKPAMGLSHHVRRAIAKEKFEDMLDPMLFDWPVEKALEFANLALACCELRKKDRPNLATVVLPELNRLREFGR</sequence>
<evidence type="ECO:0000256" key="6">
    <source>
        <dbReference type="ARBA" id="ARBA00022777"/>
    </source>
</evidence>
<dbReference type="EMBL" id="SDMP01000007">
    <property type="protein sequence ID" value="RYR47303.1"/>
    <property type="molecule type" value="Genomic_DNA"/>
</dbReference>
<dbReference type="GO" id="GO:0004672">
    <property type="term" value="F:protein kinase activity"/>
    <property type="evidence" value="ECO:0007669"/>
    <property type="project" value="InterPro"/>
</dbReference>
<dbReference type="InterPro" id="IPR006016">
    <property type="entry name" value="UspA"/>
</dbReference>
<dbReference type="InterPro" id="IPR051348">
    <property type="entry name" value="U-box_ubiquitin_ligases"/>
</dbReference>
<protein>
    <recommendedName>
        <fullName evidence="2">RING-type E3 ubiquitin transferase</fullName>
        <ecNumber evidence="2">2.3.2.27</ecNumber>
    </recommendedName>
</protein>
<keyword evidence="7" id="KW-0833">Ubl conjugation pathway</keyword>
<dbReference type="GO" id="GO:0061630">
    <property type="term" value="F:ubiquitin protein ligase activity"/>
    <property type="evidence" value="ECO:0007669"/>
    <property type="project" value="UniProtKB-EC"/>
</dbReference>
<keyword evidence="6" id="KW-0418">Kinase</keyword>
<dbReference type="InterPro" id="IPR011009">
    <property type="entry name" value="Kinase-like_dom_sf"/>
</dbReference>
<feature type="domain" description="Protein kinase" evidence="12">
    <location>
        <begin position="409"/>
        <end position="672"/>
    </location>
</feature>
<keyword evidence="14" id="KW-1185">Reference proteome</keyword>
<dbReference type="CDD" id="cd14066">
    <property type="entry name" value="STKc_IRAK"/>
    <property type="match status" value="1"/>
</dbReference>
<feature type="region of interest" description="Disordered" evidence="11">
    <location>
        <begin position="173"/>
        <end position="203"/>
    </location>
</feature>
<gene>
    <name evidence="13" type="ORF">Ahy_A07g033243</name>
</gene>
<dbReference type="STRING" id="3818.A0A445C8W6"/>
<dbReference type="Gene3D" id="3.40.50.620">
    <property type="entry name" value="HUPs"/>
    <property type="match status" value="1"/>
</dbReference>
<evidence type="ECO:0000256" key="3">
    <source>
        <dbReference type="ARBA" id="ARBA00022527"/>
    </source>
</evidence>
<evidence type="ECO:0000259" key="12">
    <source>
        <dbReference type="PROSITE" id="PS50011"/>
    </source>
</evidence>
<dbReference type="FunFam" id="3.30.200.20:FF:000162">
    <property type="entry name" value="Adenine nucleotide alpha hydrolase-like domain kinase"/>
    <property type="match status" value="1"/>
</dbReference>
<evidence type="ECO:0000256" key="10">
    <source>
        <dbReference type="SAM" id="Coils"/>
    </source>
</evidence>
<evidence type="ECO:0000313" key="14">
    <source>
        <dbReference type="Proteomes" id="UP000289738"/>
    </source>
</evidence>
<dbReference type="Gene3D" id="1.10.510.10">
    <property type="entry name" value="Transferase(Phosphotransferase) domain 1"/>
    <property type="match status" value="1"/>
</dbReference>
<feature type="binding site" evidence="9">
    <location>
        <position position="436"/>
    </location>
    <ligand>
        <name>ATP</name>
        <dbReference type="ChEBI" id="CHEBI:30616"/>
    </ligand>
</feature>
<dbReference type="SMART" id="SM00220">
    <property type="entry name" value="S_TKc"/>
    <property type="match status" value="1"/>
</dbReference>
<evidence type="ECO:0000256" key="1">
    <source>
        <dbReference type="ARBA" id="ARBA00000900"/>
    </source>
</evidence>
<keyword evidence="8 9" id="KW-0067">ATP-binding</keyword>
<evidence type="ECO:0000256" key="2">
    <source>
        <dbReference type="ARBA" id="ARBA00012483"/>
    </source>
</evidence>
<evidence type="ECO:0000256" key="11">
    <source>
        <dbReference type="SAM" id="MobiDB-lite"/>
    </source>
</evidence>
<feature type="coiled-coil region" evidence="10">
    <location>
        <begin position="352"/>
        <end position="381"/>
    </location>
</feature>
<comment type="caution">
    <text evidence="13">The sequence shown here is derived from an EMBL/GenBank/DDBJ whole genome shotgun (WGS) entry which is preliminary data.</text>
</comment>
<evidence type="ECO:0000256" key="8">
    <source>
        <dbReference type="ARBA" id="ARBA00022840"/>
    </source>
</evidence>
<dbReference type="InterPro" id="IPR014729">
    <property type="entry name" value="Rossmann-like_a/b/a_fold"/>
</dbReference>
<organism evidence="13 14">
    <name type="scientific">Arachis hypogaea</name>
    <name type="common">Peanut</name>
    <dbReference type="NCBI Taxonomy" id="3818"/>
    <lineage>
        <taxon>Eukaryota</taxon>
        <taxon>Viridiplantae</taxon>
        <taxon>Streptophyta</taxon>
        <taxon>Embryophyta</taxon>
        <taxon>Tracheophyta</taxon>
        <taxon>Spermatophyta</taxon>
        <taxon>Magnoliopsida</taxon>
        <taxon>eudicotyledons</taxon>
        <taxon>Gunneridae</taxon>
        <taxon>Pentapetalae</taxon>
        <taxon>rosids</taxon>
        <taxon>fabids</taxon>
        <taxon>Fabales</taxon>
        <taxon>Fabaceae</taxon>
        <taxon>Papilionoideae</taxon>
        <taxon>50 kb inversion clade</taxon>
        <taxon>dalbergioids sensu lato</taxon>
        <taxon>Dalbergieae</taxon>
        <taxon>Pterocarpus clade</taxon>
        <taxon>Arachis</taxon>
    </lineage>
</organism>
<evidence type="ECO:0000256" key="9">
    <source>
        <dbReference type="PROSITE-ProRule" id="PRU10141"/>
    </source>
</evidence>
<keyword evidence="4" id="KW-0808">Transferase</keyword>
<dbReference type="PANTHER" id="PTHR45647:SF93">
    <property type="entry name" value="KINASE WITH ADENINE NUCLEOTIDE ALPHA HYDROLASES-LIKE DOMAIN-CONTAINING PROTEIN"/>
    <property type="match status" value="1"/>
</dbReference>
<evidence type="ECO:0000256" key="7">
    <source>
        <dbReference type="ARBA" id="ARBA00022786"/>
    </source>
</evidence>
<keyword evidence="3" id="KW-0723">Serine/threonine-protein kinase</keyword>
<dbReference type="PANTHER" id="PTHR45647">
    <property type="entry name" value="OS02G0152300 PROTEIN"/>
    <property type="match status" value="1"/>
</dbReference>
<comment type="catalytic activity">
    <reaction evidence="1">
        <text>S-ubiquitinyl-[E2 ubiquitin-conjugating enzyme]-L-cysteine + [acceptor protein]-L-lysine = [E2 ubiquitin-conjugating enzyme]-L-cysteine + N(6)-ubiquitinyl-[acceptor protein]-L-lysine.</text>
        <dbReference type="EC" id="2.3.2.27"/>
    </reaction>
</comment>
<evidence type="ECO:0000256" key="4">
    <source>
        <dbReference type="ARBA" id="ARBA00022679"/>
    </source>
</evidence>
<dbReference type="OrthoDB" id="4062651at2759"/>
<dbReference type="InterPro" id="IPR017441">
    <property type="entry name" value="Protein_kinase_ATP_BS"/>
</dbReference>
<dbReference type="InterPro" id="IPR000719">
    <property type="entry name" value="Prot_kinase_dom"/>
</dbReference>
<evidence type="ECO:0000256" key="5">
    <source>
        <dbReference type="ARBA" id="ARBA00022741"/>
    </source>
</evidence>
<dbReference type="Gramene" id="arahy.Tifrunner.gnm2.ann2.Ah17g488100.1">
    <property type="protein sequence ID" value="arahy.Tifrunner.gnm2.ann2.Ah17g488100.1-CDS"/>
    <property type="gene ID" value="arahy.Tifrunner.gnm2.ann2.Ah17g488100"/>
</dbReference>
<dbReference type="SMR" id="A0A445C8W6"/>
<dbReference type="Pfam" id="PF00582">
    <property type="entry name" value="Usp"/>
    <property type="match status" value="1"/>
</dbReference>
<proteinExistence type="predicted"/>
<dbReference type="SUPFAM" id="SSF56112">
    <property type="entry name" value="Protein kinase-like (PK-like)"/>
    <property type="match status" value="1"/>
</dbReference>
<reference evidence="13 14" key="1">
    <citation type="submission" date="2019-01" db="EMBL/GenBank/DDBJ databases">
        <title>Sequencing of cultivated peanut Arachis hypogaea provides insights into genome evolution and oil improvement.</title>
        <authorList>
            <person name="Chen X."/>
        </authorList>
    </citation>
    <scope>NUCLEOTIDE SEQUENCE [LARGE SCALE GENOMIC DNA]</scope>
    <source>
        <strain evidence="14">cv. Fuhuasheng</strain>
        <tissue evidence="13">Leaves</tissue>
    </source>
</reference>
<dbReference type="Pfam" id="PF07714">
    <property type="entry name" value="PK_Tyr_Ser-Thr"/>
    <property type="match status" value="1"/>
</dbReference>
<dbReference type="SUPFAM" id="SSF52402">
    <property type="entry name" value="Adenine nucleotide alpha hydrolases-like"/>
    <property type="match status" value="1"/>
</dbReference>
<accession>A0A445C8W6</accession>
<dbReference type="Proteomes" id="UP000289738">
    <property type="component" value="Chromosome A07"/>
</dbReference>
<dbReference type="Gene3D" id="3.30.200.20">
    <property type="entry name" value="Phosphorylase Kinase, domain 1"/>
    <property type="match status" value="1"/>
</dbReference>
<dbReference type="EC" id="2.3.2.27" evidence="2"/>
<evidence type="ECO:0000313" key="13">
    <source>
        <dbReference type="EMBL" id="RYR47303.1"/>
    </source>
</evidence>
<keyword evidence="5 9" id="KW-0547">Nucleotide-binding</keyword>
<name>A0A445C8W6_ARAHY</name>
<keyword evidence="10" id="KW-0175">Coiled coil</keyword>
<dbReference type="PROSITE" id="PS00108">
    <property type="entry name" value="PROTEIN_KINASE_ST"/>
    <property type="match status" value="1"/>
</dbReference>
<dbReference type="InterPro" id="IPR001245">
    <property type="entry name" value="Ser-Thr/Tyr_kinase_cat_dom"/>
</dbReference>
<dbReference type="PROSITE" id="PS00107">
    <property type="entry name" value="PROTEIN_KINASE_ATP"/>
    <property type="match status" value="1"/>
</dbReference>
<dbReference type="PROSITE" id="PS50011">
    <property type="entry name" value="PROTEIN_KINASE_DOM"/>
    <property type="match status" value="1"/>
</dbReference>
<dbReference type="InterPro" id="IPR008271">
    <property type="entry name" value="Ser/Thr_kinase_AS"/>
</dbReference>
<dbReference type="GO" id="GO:0005524">
    <property type="term" value="F:ATP binding"/>
    <property type="evidence" value="ECO:0007669"/>
    <property type="project" value="UniProtKB-UniRule"/>
</dbReference>
<dbReference type="AlphaFoldDB" id="A0A445C8W6"/>